<keyword evidence="2" id="KW-0479">Metal-binding</keyword>
<protein>
    <submittedName>
        <fullName evidence="3">Cytochrome P450</fullName>
    </submittedName>
</protein>
<dbReference type="InterPro" id="IPR002397">
    <property type="entry name" value="Cyt_P450_B"/>
</dbReference>
<dbReference type="InterPro" id="IPR001128">
    <property type="entry name" value="Cyt_P450"/>
</dbReference>
<dbReference type="Proteomes" id="UP000283644">
    <property type="component" value="Unassembled WGS sequence"/>
</dbReference>
<dbReference type="PRINTS" id="PR00359">
    <property type="entry name" value="BP450"/>
</dbReference>
<dbReference type="GO" id="GO:0020037">
    <property type="term" value="F:heme binding"/>
    <property type="evidence" value="ECO:0007669"/>
    <property type="project" value="InterPro"/>
</dbReference>
<dbReference type="Pfam" id="PF00067">
    <property type="entry name" value="p450"/>
    <property type="match status" value="1"/>
</dbReference>
<dbReference type="OrthoDB" id="502624at2"/>
<comment type="caution">
    <text evidence="3">The sequence shown here is derived from an EMBL/GenBank/DDBJ whole genome shotgun (WGS) entry which is preliminary data.</text>
</comment>
<gene>
    <name evidence="3" type="ORF">D0Z08_03910</name>
</gene>
<keyword evidence="2" id="KW-0503">Monooxygenase</keyword>
<dbReference type="PANTHER" id="PTHR46696:SF4">
    <property type="entry name" value="BIOTIN BIOSYNTHESIS CYTOCHROME P450"/>
    <property type="match status" value="1"/>
</dbReference>
<evidence type="ECO:0000256" key="2">
    <source>
        <dbReference type="RuleBase" id="RU000461"/>
    </source>
</evidence>
<comment type="similarity">
    <text evidence="1 2">Belongs to the cytochrome P450 family.</text>
</comment>
<dbReference type="GO" id="GO:0036199">
    <property type="term" value="F:cholest-4-en-3-one 26-monooxygenase activity"/>
    <property type="evidence" value="ECO:0007669"/>
    <property type="project" value="TreeGrafter"/>
</dbReference>
<dbReference type="PRINTS" id="PR00385">
    <property type="entry name" value="P450"/>
</dbReference>
<dbReference type="GO" id="GO:0005506">
    <property type="term" value="F:iron ion binding"/>
    <property type="evidence" value="ECO:0007669"/>
    <property type="project" value="InterPro"/>
</dbReference>
<dbReference type="PROSITE" id="PS00086">
    <property type="entry name" value="CYTOCHROME_P450"/>
    <property type="match status" value="1"/>
</dbReference>
<dbReference type="SUPFAM" id="SSF48264">
    <property type="entry name" value="Cytochrome P450"/>
    <property type="match status" value="1"/>
</dbReference>
<proteinExistence type="inferred from homology"/>
<keyword evidence="2" id="KW-0408">Iron</keyword>
<dbReference type="GO" id="GO:0006707">
    <property type="term" value="P:cholesterol catabolic process"/>
    <property type="evidence" value="ECO:0007669"/>
    <property type="project" value="TreeGrafter"/>
</dbReference>
<name>A0A417Y6E6_9ACTN</name>
<evidence type="ECO:0000313" key="4">
    <source>
        <dbReference type="Proteomes" id="UP000283644"/>
    </source>
</evidence>
<dbReference type="RefSeq" id="WP_118922890.1">
    <property type="nucleotide sequence ID" value="NZ_QXGH01000010.1"/>
</dbReference>
<keyword evidence="4" id="KW-1185">Reference proteome</keyword>
<dbReference type="InterPro" id="IPR017972">
    <property type="entry name" value="Cyt_P450_CS"/>
</dbReference>
<dbReference type="GO" id="GO:0008395">
    <property type="term" value="F:steroid hydroxylase activity"/>
    <property type="evidence" value="ECO:0007669"/>
    <property type="project" value="TreeGrafter"/>
</dbReference>
<keyword evidence="2" id="KW-0349">Heme</keyword>
<sequence length="416" mass="47076">MTTTAVPELRIFDYDTYAEGDPTTFGLPLEQYRHLRDEEPCYLQEFDDPMLIDRAWVVSRNEDIWEVDRNTELYAADRGYVNIWQVVPIDPKNGGMPAMLTTDGERHRSQRQVLAKGFTPGYVRKLEGKFRQYAKDVVDDALEKGTFNFVHTIAHNMPMEALGDVLGVPQEDRVKFFGWVDKFAAPFDTRITASFDEVMEAIGNLMVYSEELAELKRANPADDVMTRLVASGEGGDPLMSPEEIVGNVALLASGAAESTRTAMSHGMHELMRNEKAMAWMRAHQNNLPPTVIQEMVRIASPFTHLVRTATRDHELHGKQVKEGDIVAMLFAAGNFDERVFDRPEEFQPDRIENPHVSFGRGPHKCLGQHVAALEMKILFEELFQRTSNIEPAGPISYVRDAYSRGVYELPVTVTPR</sequence>
<dbReference type="Gene3D" id="1.10.630.10">
    <property type="entry name" value="Cytochrome P450"/>
    <property type="match status" value="1"/>
</dbReference>
<dbReference type="EMBL" id="QXGH01000010">
    <property type="protein sequence ID" value="RHW28147.1"/>
    <property type="molecule type" value="Genomic_DNA"/>
</dbReference>
<reference evidence="3 4" key="1">
    <citation type="submission" date="2018-09" db="EMBL/GenBank/DDBJ databases">
        <title>Genome sequencing of Nocardioides immobilis CCTCC AB 2017083 for comparison to Nocardioides silvaticus.</title>
        <authorList>
            <person name="Li C."/>
            <person name="Wang G."/>
        </authorList>
    </citation>
    <scope>NUCLEOTIDE SEQUENCE [LARGE SCALE GENOMIC DNA]</scope>
    <source>
        <strain evidence="3 4">CCTCC AB 2017083</strain>
    </source>
</reference>
<dbReference type="AlphaFoldDB" id="A0A417Y6E6"/>
<organism evidence="3 4">
    <name type="scientific">Nocardioides immobilis</name>
    <dbReference type="NCBI Taxonomy" id="2049295"/>
    <lineage>
        <taxon>Bacteria</taxon>
        <taxon>Bacillati</taxon>
        <taxon>Actinomycetota</taxon>
        <taxon>Actinomycetes</taxon>
        <taxon>Propionibacteriales</taxon>
        <taxon>Nocardioidaceae</taxon>
        <taxon>Nocardioides</taxon>
    </lineage>
</organism>
<dbReference type="InterPro" id="IPR036396">
    <property type="entry name" value="Cyt_P450_sf"/>
</dbReference>
<accession>A0A417Y6E6</accession>
<keyword evidence="2" id="KW-0560">Oxidoreductase</keyword>
<evidence type="ECO:0000256" key="1">
    <source>
        <dbReference type="ARBA" id="ARBA00010617"/>
    </source>
</evidence>
<evidence type="ECO:0000313" key="3">
    <source>
        <dbReference type="EMBL" id="RHW28147.1"/>
    </source>
</evidence>
<dbReference type="PANTHER" id="PTHR46696">
    <property type="entry name" value="P450, PUTATIVE (EUROFUNG)-RELATED"/>
    <property type="match status" value="1"/>
</dbReference>